<reference evidence="1 2" key="1">
    <citation type="submission" date="2019-03" db="EMBL/GenBank/DDBJ databases">
        <title>Sapientia aquatica gen. nov., sp. nov., isolated from a crater lake.</title>
        <authorList>
            <person name="Felfoldi T."/>
            <person name="Szabo A."/>
            <person name="Toth E."/>
            <person name="Schumann P."/>
            <person name="Keki Z."/>
            <person name="Marialigeti K."/>
            <person name="Mathe I."/>
        </authorList>
    </citation>
    <scope>NUCLEOTIDE SEQUENCE [LARGE SCALE GENOMIC DNA]</scope>
    <source>
        <strain evidence="1 2">SA-152</strain>
    </source>
</reference>
<dbReference type="RefSeq" id="WP_133330117.1">
    <property type="nucleotide sequence ID" value="NZ_SMYL01000009.1"/>
</dbReference>
<dbReference type="Proteomes" id="UP000294829">
    <property type="component" value="Unassembled WGS sequence"/>
</dbReference>
<dbReference type="EMBL" id="SMYL01000009">
    <property type="protein sequence ID" value="TDK63581.1"/>
    <property type="molecule type" value="Genomic_DNA"/>
</dbReference>
<organism evidence="1 2">
    <name type="scientific">Sapientia aquatica</name>
    <dbReference type="NCBI Taxonomy" id="1549640"/>
    <lineage>
        <taxon>Bacteria</taxon>
        <taxon>Pseudomonadati</taxon>
        <taxon>Pseudomonadota</taxon>
        <taxon>Betaproteobacteria</taxon>
        <taxon>Burkholderiales</taxon>
        <taxon>Oxalobacteraceae</taxon>
        <taxon>Sapientia</taxon>
    </lineage>
</organism>
<evidence type="ECO:0000313" key="1">
    <source>
        <dbReference type="EMBL" id="TDK63581.1"/>
    </source>
</evidence>
<protein>
    <submittedName>
        <fullName evidence="1">Uncharacterized protein</fullName>
    </submittedName>
</protein>
<dbReference type="AlphaFoldDB" id="A0A4R5VYP4"/>
<accession>A0A4R5VYP4</accession>
<sequence>MAKATKKQISKLRLNVGVKFNGNFYATNIPATSNITFLDWDEESIQGRCGYLLNALCLEYPELNPRLADLPDDWAEKAIMYGYGITAPLMQCITAKLITLEDAGFAKEWTDEEMKLSYGFVSEHIDETLEYLFSTTKQKVVSNAPVVNSKTGLPVAGTRVVN</sequence>
<keyword evidence="2" id="KW-1185">Reference proteome</keyword>
<evidence type="ECO:0000313" key="2">
    <source>
        <dbReference type="Proteomes" id="UP000294829"/>
    </source>
</evidence>
<proteinExistence type="predicted"/>
<comment type="caution">
    <text evidence="1">The sequence shown here is derived from an EMBL/GenBank/DDBJ whole genome shotgun (WGS) entry which is preliminary data.</text>
</comment>
<name>A0A4R5VYP4_9BURK</name>
<gene>
    <name evidence="1" type="ORF">E2I14_15380</name>
</gene>